<keyword evidence="2" id="KW-0808">Transferase</keyword>
<organism evidence="2 3">
    <name type="scientific">Babesia caballi</name>
    <dbReference type="NCBI Taxonomy" id="5871"/>
    <lineage>
        <taxon>Eukaryota</taxon>
        <taxon>Sar</taxon>
        <taxon>Alveolata</taxon>
        <taxon>Apicomplexa</taxon>
        <taxon>Aconoidasida</taxon>
        <taxon>Piroplasmida</taxon>
        <taxon>Babesiidae</taxon>
        <taxon>Babesia</taxon>
    </lineage>
</organism>
<dbReference type="Proteomes" id="UP001497744">
    <property type="component" value="Unassembled WGS sequence"/>
</dbReference>
<keyword evidence="2" id="KW-0418">Kinase</keyword>
<reference evidence="2 3" key="1">
    <citation type="submission" date="2021-06" db="EMBL/GenBank/DDBJ databases">
        <title>Genome sequence of Babesia caballi.</title>
        <authorList>
            <person name="Yamagishi J."/>
            <person name="Kidaka T."/>
            <person name="Ochi A."/>
        </authorList>
    </citation>
    <scope>NUCLEOTIDE SEQUENCE [LARGE SCALE GENOMIC DNA]</scope>
    <source>
        <strain evidence="2">USDA-D6B2</strain>
    </source>
</reference>
<comment type="caution">
    <text evidence="2">The sequence shown here is derived from an EMBL/GenBank/DDBJ whole genome shotgun (WGS) entry which is preliminary data.</text>
</comment>
<protein>
    <submittedName>
        <fullName evidence="2">Two-component sensor histidine kinase</fullName>
    </submittedName>
</protein>
<accession>A0AAV4LY64</accession>
<sequence length="166" mass="18134">MGKKSSRRAADAPGKCVRKAGDKGRPSSTPGGGSIRGGALLRWLYFELRLLQRLVYRVSLALSRTRSPRAAHVISVALTDAQNKNQHRSSAFMAAVCHSVRDLKRFTAFCKRRSGAALSALHTDAVFNRLFYLSIRSVLGASAEISRIHAHHFHVPLIATLLGVFG</sequence>
<dbReference type="GeneID" id="94195572"/>
<feature type="region of interest" description="Disordered" evidence="1">
    <location>
        <begin position="1"/>
        <end position="33"/>
    </location>
</feature>
<dbReference type="GO" id="GO:0016301">
    <property type="term" value="F:kinase activity"/>
    <property type="evidence" value="ECO:0007669"/>
    <property type="project" value="UniProtKB-KW"/>
</dbReference>
<dbReference type="RefSeq" id="XP_067716160.1">
    <property type="nucleotide sequence ID" value="XM_067860059.1"/>
</dbReference>
<dbReference type="AlphaFoldDB" id="A0AAV4LY64"/>
<name>A0AAV4LY64_BABCB</name>
<gene>
    <name evidence="2" type="ORF">BcabD6B2_35260</name>
</gene>
<dbReference type="EMBL" id="BPLF01000003">
    <property type="protein sequence ID" value="GIX64091.1"/>
    <property type="molecule type" value="Genomic_DNA"/>
</dbReference>
<proteinExistence type="predicted"/>
<evidence type="ECO:0000313" key="2">
    <source>
        <dbReference type="EMBL" id="GIX64091.1"/>
    </source>
</evidence>
<evidence type="ECO:0000313" key="3">
    <source>
        <dbReference type="Proteomes" id="UP001497744"/>
    </source>
</evidence>
<keyword evidence="3" id="KW-1185">Reference proteome</keyword>
<evidence type="ECO:0000256" key="1">
    <source>
        <dbReference type="SAM" id="MobiDB-lite"/>
    </source>
</evidence>